<dbReference type="AlphaFoldDB" id="A0A1Z4EE44"/>
<gene>
    <name evidence="2" type="ORF">MSG_01068</name>
</gene>
<feature type="region of interest" description="Disordered" evidence="1">
    <location>
        <begin position="26"/>
        <end position="47"/>
    </location>
</feature>
<protein>
    <submittedName>
        <fullName evidence="2">Uncharacterized protein</fullName>
    </submittedName>
</protein>
<dbReference type="KEGG" id="mshg:MSG_01068"/>
<evidence type="ECO:0000256" key="1">
    <source>
        <dbReference type="SAM" id="MobiDB-lite"/>
    </source>
</evidence>
<dbReference type="Proteomes" id="UP000217736">
    <property type="component" value="Chromosome"/>
</dbReference>
<sequence>MVDPSIWFVGDLAELDLPRLHAHVTPTAARRSDSAHTENMSSPISLDDAADAGLAPGLLLSTWDLRPFNDFHRRGRLPGRRPKPAVDPLRRISVERFW</sequence>
<reference evidence="3" key="1">
    <citation type="submission" date="2017-06" db="EMBL/GenBank/DDBJ databases">
        <title>Complete Genome Sequence of Mycobacterium shigaense.</title>
        <authorList>
            <person name="Fukano H."/>
            <person name="Yoshida M."/>
            <person name="Kazumi Y."/>
            <person name="Ogura Y."/>
            <person name="Mitarai S."/>
            <person name="Hayashi T."/>
            <person name="Hoshino Y."/>
        </authorList>
    </citation>
    <scope>NUCLEOTIDE SEQUENCE [LARGE SCALE GENOMIC DNA]</scope>
    <source>
        <strain evidence="3">UN-152</strain>
    </source>
</reference>
<evidence type="ECO:0000313" key="2">
    <source>
        <dbReference type="EMBL" id="BAX91227.1"/>
    </source>
</evidence>
<organism evidence="2 3">
    <name type="scientific">Mycobacterium shigaense</name>
    <dbReference type="NCBI Taxonomy" id="722731"/>
    <lineage>
        <taxon>Bacteria</taxon>
        <taxon>Bacillati</taxon>
        <taxon>Actinomycetota</taxon>
        <taxon>Actinomycetes</taxon>
        <taxon>Mycobacteriales</taxon>
        <taxon>Mycobacteriaceae</taxon>
        <taxon>Mycobacterium</taxon>
        <taxon>Mycobacterium simiae complex</taxon>
    </lineage>
</organism>
<name>A0A1Z4EE44_9MYCO</name>
<dbReference type="EMBL" id="AP018164">
    <property type="protein sequence ID" value="BAX91227.1"/>
    <property type="molecule type" value="Genomic_DNA"/>
</dbReference>
<proteinExistence type="predicted"/>
<accession>A0A1Z4EE44</accession>
<evidence type="ECO:0000313" key="3">
    <source>
        <dbReference type="Proteomes" id="UP000217736"/>
    </source>
</evidence>
<keyword evidence="3" id="KW-1185">Reference proteome</keyword>